<sequence>MSRVVLDEAIDMEAPLITEGMRRDRARAEESVGRRSIVDVDRSEGRLISEILEAGKARRAGIRVNKGTVVWQGRNVFQKTLTAGAVSKAYQLTLPTGFLHHYADRIREHIVLRSVTERKTWTLKVNVYFPDGRPQFILGGRAYKEFAVANGLVPGDRLTFTLEGMSKFEVLIVRRSVENLNAVPSAVQQTVQSSPLSSTYTKSLAQQQAHLAAQCSVKMERESS</sequence>
<dbReference type="InterPro" id="IPR003340">
    <property type="entry name" value="B3_DNA-bd"/>
</dbReference>
<keyword evidence="4" id="KW-0539">Nucleus</keyword>
<feature type="domain" description="TF-B3" evidence="5">
    <location>
        <begin position="77"/>
        <end position="176"/>
    </location>
</feature>
<evidence type="ECO:0000313" key="9">
    <source>
        <dbReference type="Proteomes" id="UP000822688"/>
    </source>
</evidence>
<keyword evidence="9" id="KW-1185">Reference proteome</keyword>
<evidence type="ECO:0000256" key="1">
    <source>
        <dbReference type="ARBA" id="ARBA00023015"/>
    </source>
</evidence>
<dbReference type="Proteomes" id="UP000822688">
    <property type="component" value="Chromosome 6"/>
</dbReference>
<dbReference type="InterPro" id="IPR015300">
    <property type="entry name" value="DNA-bd_pseudobarrel_sf"/>
</dbReference>
<dbReference type="Gene3D" id="2.40.330.10">
    <property type="entry name" value="DNA-binding pseudobarrel domain"/>
    <property type="match status" value="1"/>
</dbReference>
<gene>
    <name evidence="6" type="ORF">KC19_6G087200</name>
    <name evidence="7" type="ORF">KC19_6G087300</name>
    <name evidence="8" type="ORF">KC19_6G087400</name>
</gene>
<evidence type="ECO:0000313" key="8">
    <source>
        <dbReference type="EMBL" id="KAG0569392.1"/>
    </source>
</evidence>
<accession>A0A8T0HIH7</accession>
<name>A0A8T0HIH7_CERPU</name>
<proteinExistence type="predicted"/>
<evidence type="ECO:0000313" key="7">
    <source>
        <dbReference type="EMBL" id="KAG0569391.1"/>
    </source>
</evidence>
<comment type="caution">
    <text evidence="8">The sequence shown here is derived from an EMBL/GenBank/DDBJ whole genome shotgun (WGS) entry which is preliminary data.</text>
</comment>
<dbReference type="EMBL" id="CM026427">
    <property type="protein sequence ID" value="KAG0569392.1"/>
    <property type="molecule type" value="Genomic_DNA"/>
</dbReference>
<dbReference type="SMART" id="SM01019">
    <property type="entry name" value="B3"/>
    <property type="match status" value="1"/>
</dbReference>
<dbReference type="PROSITE" id="PS50863">
    <property type="entry name" value="B3"/>
    <property type="match status" value="1"/>
</dbReference>
<evidence type="ECO:0000259" key="5">
    <source>
        <dbReference type="PROSITE" id="PS50863"/>
    </source>
</evidence>
<evidence type="ECO:0000313" key="6">
    <source>
        <dbReference type="EMBL" id="KAG0569390.1"/>
    </source>
</evidence>
<dbReference type="EMBL" id="CM026427">
    <property type="protein sequence ID" value="KAG0569391.1"/>
    <property type="molecule type" value="Genomic_DNA"/>
</dbReference>
<dbReference type="SUPFAM" id="SSF101936">
    <property type="entry name" value="DNA-binding pseudobarrel domain"/>
    <property type="match status" value="1"/>
</dbReference>
<dbReference type="AlphaFoldDB" id="A0A8T0HIH7"/>
<reference evidence="8 9" key="1">
    <citation type="submission" date="2020-06" db="EMBL/GenBank/DDBJ databases">
        <title>WGS assembly of Ceratodon purpureus strain R40.</title>
        <authorList>
            <person name="Carey S.B."/>
            <person name="Jenkins J."/>
            <person name="Shu S."/>
            <person name="Lovell J.T."/>
            <person name="Sreedasyam A."/>
            <person name="Maumus F."/>
            <person name="Tiley G.P."/>
            <person name="Fernandez-Pozo N."/>
            <person name="Barry K."/>
            <person name="Chen C."/>
            <person name="Wang M."/>
            <person name="Lipzen A."/>
            <person name="Daum C."/>
            <person name="Saski C.A."/>
            <person name="Payton A.C."/>
            <person name="Mcbreen J.C."/>
            <person name="Conrad R.E."/>
            <person name="Kollar L.M."/>
            <person name="Olsson S."/>
            <person name="Huttunen S."/>
            <person name="Landis J.B."/>
            <person name="Wickett N.J."/>
            <person name="Johnson M.G."/>
            <person name="Rensing S.A."/>
            <person name="Grimwood J."/>
            <person name="Schmutz J."/>
            <person name="Mcdaniel S.F."/>
        </authorList>
    </citation>
    <scope>NUCLEOTIDE SEQUENCE [LARGE SCALE GENOMIC DNA]</scope>
    <source>
        <strain evidence="8 9">R40</strain>
    </source>
</reference>
<dbReference type="CDD" id="cd10017">
    <property type="entry name" value="B3_DNA"/>
    <property type="match status" value="1"/>
</dbReference>
<evidence type="ECO:0000256" key="3">
    <source>
        <dbReference type="ARBA" id="ARBA00023163"/>
    </source>
</evidence>
<organism evidence="8 9">
    <name type="scientific">Ceratodon purpureus</name>
    <name type="common">Fire moss</name>
    <name type="synonym">Dicranum purpureum</name>
    <dbReference type="NCBI Taxonomy" id="3225"/>
    <lineage>
        <taxon>Eukaryota</taxon>
        <taxon>Viridiplantae</taxon>
        <taxon>Streptophyta</taxon>
        <taxon>Embryophyta</taxon>
        <taxon>Bryophyta</taxon>
        <taxon>Bryophytina</taxon>
        <taxon>Bryopsida</taxon>
        <taxon>Dicranidae</taxon>
        <taxon>Pseudoditrichales</taxon>
        <taxon>Ditrichaceae</taxon>
        <taxon>Ceratodon</taxon>
    </lineage>
</organism>
<keyword evidence="3" id="KW-0804">Transcription</keyword>
<dbReference type="Pfam" id="PF02362">
    <property type="entry name" value="B3"/>
    <property type="match status" value="1"/>
</dbReference>
<evidence type="ECO:0000256" key="2">
    <source>
        <dbReference type="ARBA" id="ARBA00023125"/>
    </source>
</evidence>
<dbReference type="GO" id="GO:0003677">
    <property type="term" value="F:DNA binding"/>
    <property type="evidence" value="ECO:0007669"/>
    <property type="project" value="UniProtKB-KW"/>
</dbReference>
<keyword evidence="1" id="KW-0805">Transcription regulation</keyword>
<keyword evidence="2" id="KW-0238">DNA-binding</keyword>
<protein>
    <recommendedName>
        <fullName evidence="5">TF-B3 domain-containing protein</fullName>
    </recommendedName>
</protein>
<dbReference type="EMBL" id="CM026427">
    <property type="protein sequence ID" value="KAG0569390.1"/>
    <property type="molecule type" value="Genomic_DNA"/>
</dbReference>
<evidence type="ECO:0000256" key="4">
    <source>
        <dbReference type="ARBA" id="ARBA00023242"/>
    </source>
</evidence>